<dbReference type="Proteomes" id="UP000190648">
    <property type="component" value="Unassembled WGS sequence"/>
</dbReference>
<proteinExistence type="predicted"/>
<organism evidence="1 2">
    <name type="scientific">Patagioenas fasciata monilis</name>
    <dbReference type="NCBI Taxonomy" id="372326"/>
    <lineage>
        <taxon>Eukaryota</taxon>
        <taxon>Metazoa</taxon>
        <taxon>Chordata</taxon>
        <taxon>Craniata</taxon>
        <taxon>Vertebrata</taxon>
        <taxon>Euteleostomi</taxon>
        <taxon>Archelosauria</taxon>
        <taxon>Archosauria</taxon>
        <taxon>Dinosauria</taxon>
        <taxon>Saurischia</taxon>
        <taxon>Theropoda</taxon>
        <taxon>Coelurosauria</taxon>
        <taxon>Aves</taxon>
        <taxon>Neognathae</taxon>
        <taxon>Neoaves</taxon>
        <taxon>Columbimorphae</taxon>
        <taxon>Columbiformes</taxon>
        <taxon>Columbidae</taxon>
        <taxon>Patagioenas</taxon>
    </lineage>
</organism>
<accession>A0A1V4JL16</accession>
<sequence length="124" mass="14040">MSKSCPATLAITYWGLSQRPCLPTAQESSPGEYLVLDSVFRGERRGLGRVIMTDTISHMQEFLPESHLDNNLDFFLQGSTLSLMTLKKQIFQQVCEEKIIAASISISDLRRENLFEILCRLEGK</sequence>
<evidence type="ECO:0000313" key="2">
    <source>
        <dbReference type="Proteomes" id="UP000190648"/>
    </source>
</evidence>
<dbReference type="AlphaFoldDB" id="A0A1V4JL16"/>
<protein>
    <submittedName>
        <fullName evidence="1">Uncharacterized protein</fullName>
    </submittedName>
</protein>
<evidence type="ECO:0000313" key="1">
    <source>
        <dbReference type="EMBL" id="OPJ72882.1"/>
    </source>
</evidence>
<reference evidence="1 2" key="1">
    <citation type="submission" date="2016-02" db="EMBL/GenBank/DDBJ databases">
        <title>Band-tailed pigeon sequencing and assembly.</title>
        <authorList>
            <person name="Soares A.E."/>
            <person name="Novak B.J."/>
            <person name="Rice E.S."/>
            <person name="O'Connell B."/>
            <person name="Chang D."/>
            <person name="Weber S."/>
            <person name="Shapiro B."/>
        </authorList>
    </citation>
    <scope>NUCLEOTIDE SEQUENCE [LARGE SCALE GENOMIC DNA]</scope>
    <source>
        <strain evidence="1">BTP2013</strain>
        <tissue evidence="1">Blood</tissue>
    </source>
</reference>
<dbReference type="EMBL" id="LSYS01006902">
    <property type="protein sequence ID" value="OPJ72882.1"/>
    <property type="molecule type" value="Genomic_DNA"/>
</dbReference>
<comment type="caution">
    <text evidence="1">The sequence shown here is derived from an EMBL/GenBank/DDBJ whole genome shotgun (WGS) entry which is preliminary data.</text>
</comment>
<name>A0A1V4JL16_PATFA</name>
<gene>
    <name evidence="1" type="ORF">AV530_005363</name>
</gene>
<keyword evidence="2" id="KW-1185">Reference proteome</keyword>